<feature type="transmembrane region" description="Helical" evidence="1">
    <location>
        <begin position="54"/>
        <end position="71"/>
    </location>
</feature>
<evidence type="ECO:0000256" key="1">
    <source>
        <dbReference type="SAM" id="Phobius"/>
    </source>
</evidence>
<protein>
    <recommendedName>
        <fullName evidence="4">DUF3311 domain-containing protein</fullName>
    </recommendedName>
</protein>
<keyword evidence="3" id="KW-1185">Reference proteome</keyword>
<dbReference type="RefSeq" id="WP_269885957.1">
    <property type="nucleotide sequence ID" value="NZ_JAQAGZ010000038.1"/>
</dbReference>
<evidence type="ECO:0008006" key="4">
    <source>
        <dbReference type="Google" id="ProtNLM"/>
    </source>
</evidence>
<keyword evidence="1" id="KW-0812">Transmembrane</keyword>
<accession>A0ABT4QKM4</accession>
<name>A0ABT4QKM4_9BACL</name>
<evidence type="ECO:0000313" key="3">
    <source>
        <dbReference type="Proteomes" id="UP001527882"/>
    </source>
</evidence>
<evidence type="ECO:0000313" key="2">
    <source>
        <dbReference type="EMBL" id="MCZ8517429.1"/>
    </source>
</evidence>
<dbReference type="EMBL" id="JAQAGZ010000038">
    <property type="protein sequence ID" value="MCZ8517429.1"/>
    <property type="molecule type" value="Genomic_DNA"/>
</dbReference>
<comment type="caution">
    <text evidence="2">The sequence shown here is derived from an EMBL/GenBank/DDBJ whole genome shotgun (WGS) entry which is preliminary data.</text>
</comment>
<dbReference type="Proteomes" id="UP001527882">
    <property type="component" value="Unassembled WGS sequence"/>
</dbReference>
<keyword evidence="1" id="KW-0472">Membrane</keyword>
<reference evidence="2 3" key="1">
    <citation type="submission" date="2022-12" db="EMBL/GenBank/DDBJ databases">
        <title>Draft genome sequence of Paenibacillus sp. dW9.</title>
        <authorList>
            <person name="Choi E.-W."/>
            <person name="Kim D.-U."/>
        </authorList>
    </citation>
    <scope>NUCLEOTIDE SEQUENCE [LARGE SCALE GENOMIC DNA]</scope>
    <source>
        <strain evidence="3">dW9</strain>
    </source>
</reference>
<organism evidence="2 3">
    <name type="scientific">Paenibacillus gyeongsangnamensis</name>
    <dbReference type="NCBI Taxonomy" id="3388067"/>
    <lineage>
        <taxon>Bacteria</taxon>
        <taxon>Bacillati</taxon>
        <taxon>Bacillota</taxon>
        <taxon>Bacilli</taxon>
        <taxon>Bacillales</taxon>
        <taxon>Paenibacillaceae</taxon>
        <taxon>Paenibacillus</taxon>
    </lineage>
</organism>
<keyword evidence="1" id="KW-1133">Transmembrane helix</keyword>
<sequence>MRYKYTWMLTLFSVALCFIHFIGHETDPVYLLFYALSVPAWFYPLFQYTNINPVPLYLLTILSWAIIGYCIDRLSVHRRTRTET</sequence>
<gene>
    <name evidence="2" type="ORF">O9H85_34810</name>
</gene>
<proteinExistence type="predicted"/>
<feature type="transmembrane region" description="Helical" evidence="1">
    <location>
        <begin position="6"/>
        <end position="22"/>
    </location>
</feature>